<dbReference type="EMBL" id="LRGB01012868">
    <property type="protein sequence ID" value="KZR99712.1"/>
    <property type="molecule type" value="Genomic_DNA"/>
</dbReference>
<dbReference type="OrthoDB" id="6376743at2759"/>
<keyword evidence="3" id="KW-1185">Reference proteome</keyword>
<feature type="domain" description="Transposable element P transposase-like RNase H" evidence="1">
    <location>
        <begin position="209"/>
        <end position="359"/>
    </location>
</feature>
<reference evidence="2 3" key="1">
    <citation type="submission" date="2016-03" db="EMBL/GenBank/DDBJ databases">
        <title>EvidentialGene: Evidence-directed Construction of Genes on Genomes.</title>
        <authorList>
            <person name="Gilbert D.G."/>
            <person name="Choi J.-H."/>
            <person name="Mockaitis K."/>
            <person name="Colbourne J."/>
            <person name="Pfrender M."/>
        </authorList>
    </citation>
    <scope>NUCLEOTIDE SEQUENCE [LARGE SCALE GENOMIC DNA]</scope>
    <source>
        <strain evidence="2 3">Xinb3</strain>
        <tissue evidence="2">Complete organism</tissue>
    </source>
</reference>
<protein>
    <recommendedName>
        <fullName evidence="1">Transposable element P transposase-like RNase H domain-containing protein</fullName>
    </recommendedName>
</protein>
<organism evidence="2 3">
    <name type="scientific">Daphnia magna</name>
    <dbReference type="NCBI Taxonomy" id="35525"/>
    <lineage>
        <taxon>Eukaryota</taxon>
        <taxon>Metazoa</taxon>
        <taxon>Ecdysozoa</taxon>
        <taxon>Arthropoda</taxon>
        <taxon>Crustacea</taxon>
        <taxon>Branchiopoda</taxon>
        <taxon>Diplostraca</taxon>
        <taxon>Cladocera</taxon>
        <taxon>Anomopoda</taxon>
        <taxon>Daphniidae</taxon>
        <taxon>Daphnia</taxon>
    </lineage>
</organism>
<accession>A0A162F0M2</accession>
<proteinExistence type="predicted"/>
<dbReference type="Proteomes" id="UP000076858">
    <property type="component" value="Unassembled WGS sequence"/>
</dbReference>
<dbReference type="InterPro" id="IPR048365">
    <property type="entry name" value="TNP-like_RNaseH_N"/>
</dbReference>
<evidence type="ECO:0000313" key="3">
    <source>
        <dbReference type="Proteomes" id="UP000076858"/>
    </source>
</evidence>
<dbReference type="AlphaFoldDB" id="A0A162F0M2"/>
<feature type="non-terminal residue" evidence="2">
    <location>
        <position position="408"/>
    </location>
</feature>
<dbReference type="Pfam" id="PF21787">
    <property type="entry name" value="TNP-like_RNaseH_N"/>
    <property type="match status" value="1"/>
</dbReference>
<sequence>SLKKKIKQLEEKFDALDHSKVEMLIKDDVQLTDSSTTPSIIHPVFSSHSTTPNVLQSFYYTQCSPAILLHPVFSSHSTTPNVLQSFYYTQCFLASLLHPVFSSQSTTPSLLHPVYYTQSLHPVYYTQSLHPIYCSTTVDTDKRTILMVLKKAKCLNKKSMRYDADWLLDCLILRLKSKAAYDQLVTSKMIPVPHVNTLKRLLSGMSTHFGFNTFALQAMKRALSGLPDIQRMGSVVFDEMSIKEALNFNAQTFNFDGFIDTNSETSSTILPAIHIRLEEDEVLDTEELKMADHALVFVFRPYKASWIQPFAVFASKNSTSGEDLYRLVLKALELLEEHGAIVKSIVCDGAATNKKMWSLAGVYGHTDDHKAILNNVMLHPTNQEKIYVMGDAPHLIKCIRNHILNTTN</sequence>
<comment type="caution">
    <text evidence="2">The sequence shown here is derived from an EMBL/GenBank/DDBJ whole genome shotgun (WGS) entry which is preliminary data.</text>
</comment>
<name>A0A162F0M2_9CRUS</name>
<evidence type="ECO:0000259" key="1">
    <source>
        <dbReference type="Pfam" id="PF21787"/>
    </source>
</evidence>
<evidence type="ECO:0000313" key="2">
    <source>
        <dbReference type="EMBL" id="KZR99712.1"/>
    </source>
</evidence>
<feature type="non-terminal residue" evidence="2">
    <location>
        <position position="1"/>
    </location>
</feature>
<dbReference type="STRING" id="35525.A0A162F0M2"/>
<gene>
    <name evidence="2" type="ORF">APZ42_004320</name>
</gene>